<dbReference type="AlphaFoldDB" id="A0AAU2VKQ8"/>
<name>A0AAU2VKQ8_9ACTN</name>
<organism evidence="1">
    <name type="scientific">Streptomyces sp. NBC_00008</name>
    <dbReference type="NCBI Taxonomy" id="2903610"/>
    <lineage>
        <taxon>Bacteria</taxon>
        <taxon>Bacillati</taxon>
        <taxon>Actinomycetota</taxon>
        <taxon>Actinomycetes</taxon>
        <taxon>Kitasatosporales</taxon>
        <taxon>Streptomycetaceae</taxon>
        <taxon>Streptomyces</taxon>
    </lineage>
</organism>
<reference evidence="1" key="1">
    <citation type="submission" date="2022-10" db="EMBL/GenBank/DDBJ databases">
        <title>The complete genomes of actinobacterial strains from the NBC collection.</title>
        <authorList>
            <person name="Joergensen T.S."/>
            <person name="Alvarez Arevalo M."/>
            <person name="Sterndorff E.B."/>
            <person name="Faurdal D."/>
            <person name="Vuksanovic O."/>
            <person name="Mourched A.-S."/>
            <person name="Charusanti P."/>
            <person name="Shaw S."/>
            <person name="Blin K."/>
            <person name="Weber T."/>
        </authorList>
    </citation>
    <scope>NUCLEOTIDE SEQUENCE</scope>
    <source>
        <strain evidence="1">NBC_00008</strain>
    </source>
</reference>
<dbReference type="EMBL" id="CP108313">
    <property type="protein sequence ID" value="WTW67949.1"/>
    <property type="molecule type" value="Genomic_DNA"/>
</dbReference>
<proteinExistence type="predicted"/>
<accession>A0AAU2VKQ8</accession>
<sequence>MKCVKADWDPEMHGFDLDPSAYLAELPHMRDALPAGAWAFSSDAEHYSMRSSRCVKDLELADISVPTDKRGGLTIDFSANRWKHESGLRIRYSGVSHFSTSYDNTINWMQVDTVLLDEILPRQDGCLHEIALTDASIIVHCREIDAV</sequence>
<gene>
    <name evidence="1" type="ORF">OG398_06550</name>
</gene>
<evidence type="ECO:0000313" key="1">
    <source>
        <dbReference type="EMBL" id="WTW67949.1"/>
    </source>
</evidence>
<protein>
    <submittedName>
        <fullName evidence="1">Uncharacterized protein</fullName>
    </submittedName>
</protein>